<evidence type="ECO:0000256" key="1">
    <source>
        <dbReference type="SAM" id="MobiDB-lite"/>
    </source>
</evidence>
<protein>
    <submittedName>
        <fullName evidence="2">Uncharacterized protein</fullName>
    </submittedName>
</protein>
<keyword evidence="3" id="KW-1185">Reference proteome</keyword>
<organism evidence="2 3">
    <name type="scientific">Batillaria attramentaria</name>
    <dbReference type="NCBI Taxonomy" id="370345"/>
    <lineage>
        <taxon>Eukaryota</taxon>
        <taxon>Metazoa</taxon>
        <taxon>Spiralia</taxon>
        <taxon>Lophotrochozoa</taxon>
        <taxon>Mollusca</taxon>
        <taxon>Gastropoda</taxon>
        <taxon>Caenogastropoda</taxon>
        <taxon>Sorbeoconcha</taxon>
        <taxon>Cerithioidea</taxon>
        <taxon>Batillariidae</taxon>
        <taxon>Batillaria</taxon>
    </lineage>
</organism>
<feature type="region of interest" description="Disordered" evidence="1">
    <location>
        <begin position="56"/>
        <end position="85"/>
    </location>
</feature>
<accession>A0ABD0JC30</accession>
<evidence type="ECO:0000313" key="2">
    <source>
        <dbReference type="EMBL" id="KAK7469562.1"/>
    </source>
</evidence>
<evidence type="ECO:0000313" key="3">
    <source>
        <dbReference type="Proteomes" id="UP001519460"/>
    </source>
</evidence>
<dbReference type="Proteomes" id="UP001519460">
    <property type="component" value="Unassembled WGS sequence"/>
</dbReference>
<feature type="compositionally biased region" description="Basic and acidic residues" evidence="1">
    <location>
        <begin position="61"/>
        <end position="85"/>
    </location>
</feature>
<proteinExistence type="predicted"/>
<reference evidence="2 3" key="1">
    <citation type="journal article" date="2023" name="Sci. Data">
        <title>Genome assembly of the Korean intertidal mud-creeper Batillaria attramentaria.</title>
        <authorList>
            <person name="Patra A.K."/>
            <person name="Ho P.T."/>
            <person name="Jun S."/>
            <person name="Lee S.J."/>
            <person name="Kim Y."/>
            <person name="Won Y.J."/>
        </authorList>
    </citation>
    <scope>NUCLEOTIDE SEQUENCE [LARGE SCALE GENOMIC DNA]</scope>
    <source>
        <strain evidence="2">Wonlab-2016</strain>
    </source>
</reference>
<comment type="caution">
    <text evidence="2">The sequence shown here is derived from an EMBL/GenBank/DDBJ whole genome shotgun (WGS) entry which is preliminary data.</text>
</comment>
<sequence length="85" mass="9347">MAHDWLVTRRTSRGKCKNVAFLEPTGMTAFSSSLEFAAEIYGKSMVLRSECRRHYTSTGQRHYEGKGADDDHGKGGDKCGADCGD</sequence>
<name>A0ABD0JC30_9CAEN</name>
<dbReference type="AlphaFoldDB" id="A0ABD0JC30"/>
<gene>
    <name evidence="2" type="ORF">BaRGS_00036410</name>
</gene>
<dbReference type="EMBL" id="JACVVK020000512">
    <property type="protein sequence ID" value="KAK7469562.1"/>
    <property type="molecule type" value="Genomic_DNA"/>
</dbReference>